<accession>A0ABQ6M418</accession>
<name>A0ABQ6M418_9STRA</name>
<dbReference type="InterPro" id="IPR006925">
    <property type="entry name" value="Vps16_C"/>
</dbReference>
<organism evidence="4 5">
    <name type="scientific">Tetraparma gracilis</name>
    <dbReference type="NCBI Taxonomy" id="2962635"/>
    <lineage>
        <taxon>Eukaryota</taxon>
        <taxon>Sar</taxon>
        <taxon>Stramenopiles</taxon>
        <taxon>Ochrophyta</taxon>
        <taxon>Bolidophyceae</taxon>
        <taxon>Parmales</taxon>
        <taxon>Triparmaceae</taxon>
        <taxon>Tetraparma</taxon>
    </lineage>
</organism>
<dbReference type="Proteomes" id="UP001165060">
    <property type="component" value="Unassembled WGS sequence"/>
</dbReference>
<keyword evidence="5" id="KW-1185">Reference proteome</keyword>
<dbReference type="InterPro" id="IPR016534">
    <property type="entry name" value="VPS16"/>
</dbReference>
<comment type="similarity">
    <text evidence="1">Belongs to the VPS16 family.</text>
</comment>
<dbReference type="PANTHER" id="PTHR12811">
    <property type="entry name" value="VACUOLAR PROTEIN SORTING VPS16"/>
    <property type="match status" value="1"/>
</dbReference>
<reference evidence="4 5" key="1">
    <citation type="journal article" date="2023" name="Commun. Biol.">
        <title>Genome analysis of Parmales, the sister group of diatoms, reveals the evolutionary specialization of diatoms from phago-mixotrophs to photoautotrophs.</title>
        <authorList>
            <person name="Ban H."/>
            <person name="Sato S."/>
            <person name="Yoshikawa S."/>
            <person name="Yamada K."/>
            <person name="Nakamura Y."/>
            <person name="Ichinomiya M."/>
            <person name="Sato N."/>
            <person name="Blanc-Mathieu R."/>
            <person name="Endo H."/>
            <person name="Kuwata A."/>
            <person name="Ogata H."/>
        </authorList>
    </citation>
    <scope>NUCLEOTIDE SEQUENCE [LARGE SCALE GENOMIC DNA]</scope>
</reference>
<evidence type="ECO:0000313" key="4">
    <source>
        <dbReference type="EMBL" id="GMI19103.1"/>
    </source>
</evidence>
<dbReference type="Gene3D" id="1.10.150.780">
    <property type="entry name" value="Vps16, C-terminal region"/>
    <property type="match status" value="1"/>
</dbReference>
<protein>
    <recommendedName>
        <fullName evidence="6">Vacuolar protein sorting-associated protein 16 homolog</fullName>
    </recommendedName>
</protein>
<proteinExistence type="inferred from homology"/>
<comment type="caution">
    <text evidence="4">The sequence shown here is derived from an EMBL/GenBank/DDBJ whole genome shotgun (WGS) entry which is preliminary data.</text>
</comment>
<dbReference type="Pfam" id="PF04841">
    <property type="entry name" value="Vps16_N"/>
    <property type="match status" value="1"/>
</dbReference>
<dbReference type="InterPro" id="IPR006926">
    <property type="entry name" value="Vps16_N"/>
</dbReference>
<evidence type="ECO:0008006" key="6">
    <source>
        <dbReference type="Google" id="ProtNLM"/>
    </source>
</evidence>
<evidence type="ECO:0000256" key="1">
    <source>
        <dbReference type="ARBA" id="ARBA00009250"/>
    </source>
</evidence>
<sequence>PPPPASSAWRYEFLVLPTKQHCIATSSTVTSVTHSPNRLLLAASSPSPPSFSLLTLLPPYTSLSSTALPGLTSAPTHLSLPPSDSYLALLTAETLTVATVDLSATILTFNASGSPPLSLRWCGDDAVSLLYAGASSAAAVLVGPFGDYKSFTYNSPLMSYRTDPSSLSILLASGESVRITRTPPSIAAVAGVGSVDPAAIVRSACQDFTAGDVNADAAAKTLTPSQLTAAVTTLLSAALSCPDAKDAKSLLSAASYGLTFLRDQRALAGKFRGEARTIRVLMTLRALGLDVCGGELHALGGIGWVVGVLEAMRKHKLLMEVVSYAECSLRLKLRAIEGMAKGMIGGVGGGAGVNETVQKIIGLLKEQGGGRFLPAQFARLSLHAWRAGEEGVAAALNHCEVDRVEQTYAFLDMGMLQHAAEAAARSRNAELLGEVLGKVEAKGGGARDQLIRSLIRDKLPAECLKMKRLEWLYSDRKSLMGLLLAAGMSADAGNVKVADAVRGWEGGGGGKGGAGEEDGAAHLTEAKKVLSIGSDNAAAFMRACVDEQLDLLTEQQQAAKMYGHALLKSEPGDSVVGLVKAIVHQAANDPREATKIFAHADSIARKFKMGEKRYQTAKVRALAETAQWPQLRLMLDGKGGKSVASTDIPAKAAIKWGASKTDQERLIEAVVDKEARYALWYSIEDWKNAARCAREMKDVDRMRECAALCGSKDRGIVEQIISS</sequence>
<dbReference type="EMBL" id="BRYB01002407">
    <property type="protein sequence ID" value="GMI19103.1"/>
    <property type="molecule type" value="Genomic_DNA"/>
</dbReference>
<evidence type="ECO:0000259" key="3">
    <source>
        <dbReference type="Pfam" id="PF04841"/>
    </source>
</evidence>
<feature type="domain" description="Vps16 N-terminal" evidence="3">
    <location>
        <begin position="77"/>
        <end position="263"/>
    </location>
</feature>
<dbReference type="Pfam" id="PF04840">
    <property type="entry name" value="Vps16_C"/>
    <property type="match status" value="1"/>
</dbReference>
<feature type="domain" description="Vps16 C-terminal" evidence="2">
    <location>
        <begin position="377"/>
        <end position="711"/>
    </location>
</feature>
<dbReference type="InterPro" id="IPR038132">
    <property type="entry name" value="Vps16_C_sf"/>
</dbReference>
<evidence type="ECO:0000313" key="5">
    <source>
        <dbReference type="Proteomes" id="UP001165060"/>
    </source>
</evidence>
<evidence type="ECO:0000259" key="2">
    <source>
        <dbReference type="Pfam" id="PF04840"/>
    </source>
</evidence>
<gene>
    <name evidence="4" type="ORF">TeGR_g12286</name>
</gene>
<feature type="non-terminal residue" evidence="4">
    <location>
        <position position="1"/>
    </location>
</feature>
<dbReference type="PANTHER" id="PTHR12811:SF0">
    <property type="entry name" value="VACUOLAR PROTEIN SORTING-ASSOCIATED PROTEIN 16 HOMOLOG"/>
    <property type="match status" value="1"/>
</dbReference>